<feature type="compositionally biased region" description="Basic residues" evidence="2">
    <location>
        <begin position="712"/>
        <end position="726"/>
    </location>
</feature>
<feature type="compositionally biased region" description="Low complexity" evidence="2">
    <location>
        <begin position="411"/>
        <end position="426"/>
    </location>
</feature>
<keyword evidence="1" id="KW-0175">Coiled coil</keyword>
<evidence type="ECO:0000256" key="2">
    <source>
        <dbReference type="SAM" id="MobiDB-lite"/>
    </source>
</evidence>
<feature type="region of interest" description="Disordered" evidence="2">
    <location>
        <begin position="630"/>
        <end position="649"/>
    </location>
</feature>
<keyword evidence="4" id="KW-1185">Reference proteome</keyword>
<dbReference type="OrthoDB" id="5561196at2759"/>
<evidence type="ECO:0000313" key="4">
    <source>
        <dbReference type="Proteomes" id="UP001150538"/>
    </source>
</evidence>
<feature type="coiled-coil region" evidence="1">
    <location>
        <begin position="508"/>
        <end position="535"/>
    </location>
</feature>
<feature type="compositionally biased region" description="Polar residues" evidence="2">
    <location>
        <begin position="110"/>
        <end position="137"/>
    </location>
</feature>
<protein>
    <submittedName>
        <fullName evidence="3">Uncharacterized protein</fullName>
    </submittedName>
</protein>
<dbReference type="EMBL" id="JANBPU010000247">
    <property type="protein sequence ID" value="KAJ1913669.1"/>
    <property type="molecule type" value="Genomic_DNA"/>
</dbReference>
<feature type="compositionally biased region" description="Polar residues" evidence="2">
    <location>
        <begin position="1052"/>
        <end position="1064"/>
    </location>
</feature>
<feature type="compositionally biased region" description="Polar residues" evidence="2">
    <location>
        <begin position="1"/>
        <end position="52"/>
    </location>
</feature>
<accession>A0A9W8DQP3</accession>
<proteinExistence type="predicted"/>
<feature type="compositionally biased region" description="Polar residues" evidence="2">
    <location>
        <begin position="197"/>
        <end position="212"/>
    </location>
</feature>
<feature type="compositionally biased region" description="Polar residues" evidence="2">
    <location>
        <begin position="353"/>
        <end position="392"/>
    </location>
</feature>
<feature type="region of interest" description="Disordered" evidence="2">
    <location>
        <begin position="1000"/>
        <end position="1072"/>
    </location>
</feature>
<dbReference type="Proteomes" id="UP001150538">
    <property type="component" value="Unassembled WGS sequence"/>
</dbReference>
<feature type="region of interest" description="Disordered" evidence="2">
    <location>
        <begin position="670"/>
        <end position="773"/>
    </location>
</feature>
<feature type="compositionally biased region" description="Polar residues" evidence="2">
    <location>
        <begin position="74"/>
        <end position="95"/>
    </location>
</feature>
<feature type="region of interest" description="Disordered" evidence="2">
    <location>
        <begin position="110"/>
        <end position="451"/>
    </location>
</feature>
<feature type="compositionally biased region" description="Low complexity" evidence="2">
    <location>
        <begin position="238"/>
        <end position="249"/>
    </location>
</feature>
<sequence>MTDSNNTTASNDGRNIPNSPGSSMQKNQIASNPHASKSTDAILSGTISSAPTIGSPRPNNNSNSTNTNTATTAISSKNGPHGNSQVINRPTAASITRRVVTNSSVSTAKLNGAISSNTPVKGRQSSQSQPTRNVSHGRSQSTASSVSSVTQRSDISRNPARKPIGRRETTTTTTTTLTNHNNPPRSGRHLNYPKSASLATESNTFAQNQNRTHQYKQRAGRSNTKSPALGLTSRRARSANTSRSASPNSHIHRGAAQATHSETPDNPPGSAYHPRRQVRRGISNASGTDSDYSANGSSITKHNTARKASTNIRNPSPGNLARSQSYQQKNLPPSSSLTAHTVSSLMRRVDPGQGTSTPIPNTANCNASGLRQPSPTSNYNLNNGSFNSQLRSPTPLYPLNTNRGHLPPIPSVVSTSSTRTPTSGSSTDKRLYRNGVPVSQRQRPQPKITGGSRFQSLELNRLRAENEQLSVALDTQMALQEEQQLVVRDLANTVEDLQTQLKVSEQYVSDYLETIRSIEDVADALRNENQALRECLKLYTNGEICDGSNKSKDAGSASAKANSYDRKEMKRELSSLLKAMEENKLSSHLVPYSTNNDVIEKDVKSDLKSSPKIESDYNLLKDFLQRQEIRASSPIKPSPGFEFTAGKKTSSENYQPMLSIRTDISLPNSAALPPLKPSPIGVQPLKLASPPPNALPNTNDRSEEELAEPNTRRRKLPHQRSARRRSSFLLQDFIPPSLPPTAPNTGVETKDAGDQSKDNECENGSASKPQRPLSSIVFGANMPSLKNDAIESPRNTGGVVNDINQSLAAILSPNTNPGSAHLKKQNRNMFGNLASITRSRSSSHTNYSGNNVSNIKLRPLIIPSPGQFTGQQQHQGLLTSTASAFAHQHHPYPTSMTTNSTIPPSPIVPFTANSALTFDSNYTKPNPDCPRCLQLLESLKYLEIDNDYYRETNQRLRDQVSDAVSRHNALVRLFEKERNRRRERRAQGIIDEARIKAATLNERTQNNDEDQYEYGDDEDQDPSNYDHGRGEADKDDDIIHTVSSNDKENEESAQPFSSVKNQMPYSPDKQFNKASSVIKANKNTNKNLGIGIQGLTVID</sequence>
<evidence type="ECO:0000256" key="1">
    <source>
        <dbReference type="SAM" id="Coils"/>
    </source>
</evidence>
<feature type="compositionally biased region" description="Basic and acidic residues" evidence="2">
    <location>
        <begin position="748"/>
        <end position="760"/>
    </location>
</feature>
<organism evidence="3 4">
    <name type="scientific">Mycoemilia scoparia</name>
    <dbReference type="NCBI Taxonomy" id="417184"/>
    <lineage>
        <taxon>Eukaryota</taxon>
        <taxon>Fungi</taxon>
        <taxon>Fungi incertae sedis</taxon>
        <taxon>Zoopagomycota</taxon>
        <taxon>Kickxellomycotina</taxon>
        <taxon>Kickxellomycetes</taxon>
        <taxon>Kickxellales</taxon>
        <taxon>Kickxellaceae</taxon>
        <taxon>Mycoemilia</taxon>
    </lineage>
</organism>
<feature type="compositionally biased region" description="Polar residues" evidence="2">
    <location>
        <begin position="283"/>
        <end position="344"/>
    </location>
</feature>
<evidence type="ECO:0000313" key="3">
    <source>
        <dbReference type="EMBL" id="KAJ1913669.1"/>
    </source>
</evidence>
<feature type="compositionally biased region" description="Acidic residues" evidence="2">
    <location>
        <begin position="1007"/>
        <end position="1021"/>
    </location>
</feature>
<feature type="compositionally biased region" description="Low complexity" evidence="2">
    <location>
        <begin position="59"/>
        <end position="73"/>
    </location>
</feature>
<reference evidence="3" key="1">
    <citation type="submission" date="2022-07" db="EMBL/GenBank/DDBJ databases">
        <title>Phylogenomic reconstructions and comparative analyses of Kickxellomycotina fungi.</title>
        <authorList>
            <person name="Reynolds N.K."/>
            <person name="Stajich J.E."/>
            <person name="Barry K."/>
            <person name="Grigoriev I.V."/>
            <person name="Crous P."/>
            <person name="Smith M.E."/>
        </authorList>
    </citation>
    <scope>NUCLEOTIDE SEQUENCE</scope>
    <source>
        <strain evidence="3">NBRC 100468</strain>
    </source>
</reference>
<dbReference type="AlphaFoldDB" id="A0A9W8DQP3"/>
<name>A0A9W8DQP3_9FUNG</name>
<feature type="region of interest" description="Disordered" evidence="2">
    <location>
        <begin position="1"/>
        <end position="95"/>
    </location>
</feature>
<feature type="compositionally biased region" description="Low complexity" evidence="2">
    <location>
        <begin position="138"/>
        <end position="153"/>
    </location>
</feature>
<gene>
    <name evidence="3" type="ORF">H4219_005117</name>
</gene>
<comment type="caution">
    <text evidence="3">The sequence shown here is derived from an EMBL/GenBank/DDBJ whole genome shotgun (WGS) entry which is preliminary data.</text>
</comment>